<protein>
    <submittedName>
        <fullName evidence="1">Uncharacterized protein</fullName>
    </submittedName>
</protein>
<name>A0A645CMH6_9ZZZZ</name>
<dbReference type="EMBL" id="VSSQ01028396">
    <property type="protein sequence ID" value="MPM78105.1"/>
    <property type="molecule type" value="Genomic_DNA"/>
</dbReference>
<comment type="caution">
    <text evidence="1">The sequence shown here is derived from an EMBL/GenBank/DDBJ whole genome shotgun (WGS) entry which is preliminary data.</text>
</comment>
<proteinExistence type="predicted"/>
<accession>A0A645CMH6</accession>
<dbReference type="AlphaFoldDB" id="A0A645CMH6"/>
<sequence>MRKVKPHALAVLIRTGLMHVRAQHFAQCRLQQVGCRVVARRCHTQRAVNLRRQLRTGDQQAVLQGAGVHIKAFRRFFAALYPQGGLPAVQGADIAHLPAGFGIKRGTVQHDQHALFRAVVGRNRLHQLLPIRQCQHGGLCRQLAIADKFCRLGIQLGKQIAGPAGNIFFLAVLARGLPLLFHLGVELILIHLNARLGRNFFGQIQREAERILQT</sequence>
<organism evidence="1">
    <name type="scientific">bioreactor metagenome</name>
    <dbReference type="NCBI Taxonomy" id="1076179"/>
    <lineage>
        <taxon>unclassified sequences</taxon>
        <taxon>metagenomes</taxon>
        <taxon>ecological metagenomes</taxon>
    </lineage>
</organism>
<evidence type="ECO:0000313" key="1">
    <source>
        <dbReference type="EMBL" id="MPM78105.1"/>
    </source>
</evidence>
<gene>
    <name evidence="1" type="ORF">SDC9_125116</name>
</gene>
<reference evidence="1" key="1">
    <citation type="submission" date="2019-08" db="EMBL/GenBank/DDBJ databases">
        <authorList>
            <person name="Kucharzyk K."/>
            <person name="Murdoch R.W."/>
            <person name="Higgins S."/>
            <person name="Loffler F."/>
        </authorList>
    </citation>
    <scope>NUCLEOTIDE SEQUENCE</scope>
</reference>